<organism evidence="2 3">
    <name type="scientific">Lucifera butyrica</name>
    <dbReference type="NCBI Taxonomy" id="1351585"/>
    <lineage>
        <taxon>Bacteria</taxon>
        <taxon>Bacillati</taxon>
        <taxon>Bacillota</taxon>
        <taxon>Negativicutes</taxon>
        <taxon>Veillonellales</taxon>
        <taxon>Veillonellaceae</taxon>
        <taxon>Lucifera</taxon>
    </lineage>
</organism>
<sequence>MSDDKQREEDIKNVLLDQSQRAIALRSKDREFHGLEREFLYCQTQMLIDYNKSKDIKHPRDVGSAREEILRKFLMSSGYLPNRYGISRTSARVASTTGHMSNEMDILLYDPFDSICLMQREEIYEVFPVESVYGVIQVKSRLNKHEIKDGLANLASFKRLDRAHYEPTGWVIYDERKSNRGFGILFAYDSDLEWQDIIREIEAFAKQNPNHVWCNGVFILNKGFFLHGEEHRGKYFNVDIENIKDFHMFGFPDRESQCLYHFYSILVKLLRNTSIQPLEVDSYFRLPLIADDHSYDFYLGSLAEVGTCKRHGDYQRKIDPNQLTKLVDWCHKAEPINWIKATDIAYGKSGDRTEAYNRQPGDVRIYNPENLPLSDIMIGESMLGGKVVQGLAFDIIRSAGMIMYVPYYYSEKERIISGCPKCKLVSAKVSPYGSKN</sequence>
<dbReference type="AlphaFoldDB" id="A0A498R8B3"/>
<accession>A0A498R8B3</accession>
<evidence type="ECO:0000259" key="1">
    <source>
        <dbReference type="Pfam" id="PF20247"/>
    </source>
</evidence>
<reference evidence="2 3" key="1">
    <citation type="submission" date="2018-06" db="EMBL/GenBank/DDBJ databases">
        <authorList>
            <person name="Strepis N."/>
        </authorList>
    </citation>
    <scope>NUCLEOTIDE SEQUENCE [LARGE SCALE GENOMIC DNA]</scope>
    <source>
        <strain evidence="2">LUCI</strain>
    </source>
</reference>
<evidence type="ECO:0000313" key="2">
    <source>
        <dbReference type="EMBL" id="VBB07157.1"/>
    </source>
</evidence>
<dbReference type="RefSeq" id="WP_122628100.1">
    <property type="nucleotide sequence ID" value="NZ_UPPP01000072.1"/>
</dbReference>
<dbReference type="Proteomes" id="UP000277811">
    <property type="component" value="Unassembled WGS sequence"/>
</dbReference>
<dbReference type="Pfam" id="PF20247">
    <property type="entry name" value="DUF6602"/>
    <property type="match status" value="1"/>
</dbReference>
<feature type="domain" description="DUF6602" evidence="1">
    <location>
        <begin position="52"/>
        <end position="160"/>
    </location>
</feature>
<dbReference type="InterPro" id="IPR046537">
    <property type="entry name" value="DUF6602"/>
</dbReference>
<dbReference type="EMBL" id="UPPP01000072">
    <property type="protein sequence ID" value="VBB07157.1"/>
    <property type="molecule type" value="Genomic_DNA"/>
</dbReference>
<protein>
    <recommendedName>
        <fullName evidence="1">DUF6602 domain-containing protein</fullName>
    </recommendedName>
</protein>
<proteinExistence type="predicted"/>
<name>A0A498R8B3_9FIRM</name>
<dbReference type="OrthoDB" id="337432at2"/>
<keyword evidence="3" id="KW-1185">Reference proteome</keyword>
<gene>
    <name evidence="2" type="ORF">LUCI_2401</name>
</gene>
<evidence type="ECO:0000313" key="3">
    <source>
        <dbReference type="Proteomes" id="UP000277811"/>
    </source>
</evidence>
<dbReference type="CDD" id="cd21173">
    <property type="entry name" value="NucC-like"/>
    <property type="match status" value="1"/>
</dbReference>